<reference evidence="2" key="1">
    <citation type="journal article" date="2021" name="Sci. Rep.">
        <title>Diploid genomic architecture of Nitzschia inconspicua, an elite biomass production diatom.</title>
        <authorList>
            <person name="Oliver A."/>
            <person name="Podell S."/>
            <person name="Pinowska A."/>
            <person name="Traller J.C."/>
            <person name="Smith S.R."/>
            <person name="McClure R."/>
            <person name="Beliaev A."/>
            <person name="Bohutskyi P."/>
            <person name="Hill E.A."/>
            <person name="Rabines A."/>
            <person name="Zheng H."/>
            <person name="Allen L.Z."/>
            <person name="Kuo A."/>
            <person name="Grigoriev I.V."/>
            <person name="Allen A.E."/>
            <person name="Hazlebeck D."/>
            <person name="Allen E.E."/>
        </authorList>
    </citation>
    <scope>NUCLEOTIDE SEQUENCE</scope>
    <source>
        <strain evidence="2">Hildebrandi</strain>
    </source>
</reference>
<evidence type="ECO:0000313" key="2">
    <source>
        <dbReference type="EMBL" id="KAG7357560.1"/>
    </source>
</evidence>
<organism evidence="2 3">
    <name type="scientific">Nitzschia inconspicua</name>
    <dbReference type="NCBI Taxonomy" id="303405"/>
    <lineage>
        <taxon>Eukaryota</taxon>
        <taxon>Sar</taxon>
        <taxon>Stramenopiles</taxon>
        <taxon>Ochrophyta</taxon>
        <taxon>Bacillariophyta</taxon>
        <taxon>Bacillariophyceae</taxon>
        <taxon>Bacillariophycidae</taxon>
        <taxon>Bacillariales</taxon>
        <taxon>Bacillariaceae</taxon>
        <taxon>Nitzschia</taxon>
    </lineage>
</organism>
<dbReference type="EMBL" id="JAGRRH010000018">
    <property type="protein sequence ID" value="KAG7350305.1"/>
    <property type="molecule type" value="Genomic_DNA"/>
</dbReference>
<gene>
    <name evidence="2" type="ORF">IV203_002248</name>
    <name evidence="1" type="ORF">IV203_009665</name>
</gene>
<evidence type="ECO:0000313" key="3">
    <source>
        <dbReference type="Proteomes" id="UP000693970"/>
    </source>
</evidence>
<protein>
    <submittedName>
        <fullName evidence="2">Uncharacterized protein</fullName>
    </submittedName>
</protein>
<dbReference type="AlphaFoldDB" id="A0A9K3L879"/>
<keyword evidence="3" id="KW-1185">Reference proteome</keyword>
<accession>A0A9K3L879</accession>
<comment type="caution">
    <text evidence="2">The sequence shown here is derived from an EMBL/GenBank/DDBJ whole genome shotgun (WGS) entry which is preliminary data.</text>
</comment>
<dbReference type="EMBL" id="JAGRRH010000015">
    <property type="protein sequence ID" value="KAG7357560.1"/>
    <property type="molecule type" value="Genomic_DNA"/>
</dbReference>
<sequence>MSAFARIADIAQKGAVLGLFSVFAFQVYQINEKTREYSREQLRLRNEHAQIMAEINKKVEEESQPYTIDKIPDRYDRDDDSYLKKTPKLSDLAKRST</sequence>
<proteinExistence type="predicted"/>
<reference evidence="2" key="2">
    <citation type="submission" date="2021-04" db="EMBL/GenBank/DDBJ databases">
        <authorList>
            <person name="Podell S."/>
        </authorList>
    </citation>
    <scope>NUCLEOTIDE SEQUENCE</scope>
    <source>
        <strain evidence="2">Hildebrandi</strain>
    </source>
</reference>
<dbReference type="Proteomes" id="UP000693970">
    <property type="component" value="Unassembled WGS sequence"/>
</dbReference>
<evidence type="ECO:0000313" key="1">
    <source>
        <dbReference type="EMBL" id="KAG7350305.1"/>
    </source>
</evidence>
<name>A0A9K3L879_9STRA</name>